<sequence>MRTQSQSSMNGFASGEGPRAQASNAPDELEIAAFLVSEALVRQCDASAFMGRKVCRITRGSTPLLAFADEVPVPDDVSSWTVSQEIAHLAQRQMAFMQGLGQTPERQTDSEGQAKTSTEIFAELLKRCSYEAQQDGRVVYQLDKTNIFVDHGSQLLMEPGADRNEEAILVALLLAKEKFGAIELTGDAEFQRRALEIIVRHDIDVRLKNAAQQALKDELIKARGAERAAKQNAQPSTAGRTSGAPRNGIEGSEYGSSRGPASEARGPKGHTSEATRCVNAYAWWQSQAAIISSSARSEREKEEQLRKLGPAPDKGKAWWFDAAGNPRPAPSDPTVERKLRAAAGMDVAAAATQTTAAPKKHAAGSSMRSTRFAR</sequence>
<feature type="compositionally biased region" description="Basic and acidic residues" evidence="1">
    <location>
        <begin position="296"/>
        <end position="306"/>
    </location>
</feature>
<dbReference type="KEGG" id="bpdz:BBN53_21040"/>
<feature type="region of interest" description="Disordered" evidence="1">
    <location>
        <begin position="292"/>
        <end position="334"/>
    </location>
</feature>
<proteinExistence type="predicted"/>
<gene>
    <name evidence="3" type="ORF">BBN53_21040</name>
    <name evidence="4" type="ORF">ERS370011_03951</name>
</gene>
<reference evidence="3 6" key="2">
    <citation type="submission" date="2016-07" db="EMBL/GenBank/DDBJ databases">
        <title>Complete genome sequences of Bordetella pseudohinzii.</title>
        <authorList>
            <person name="Spilker T."/>
            <person name="Darrah R."/>
            <person name="LiPuma J.J."/>
        </authorList>
    </citation>
    <scope>NUCLEOTIDE SEQUENCE [LARGE SCALE GENOMIC DNA]</scope>
    <source>
        <strain evidence="3 6">HI4681</strain>
        <plasmid evidence="3 6">unnamed1</plasmid>
    </source>
</reference>
<dbReference type="Proteomes" id="UP000092950">
    <property type="component" value="Plasmid unnamed1"/>
</dbReference>
<dbReference type="RefSeq" id="WP_043215412.1">
    <property type="nucleotide sequence ID" value="NZ_CAJGUP010000012.1"/>
</dbReference>
<dbReference type="Pfam" id="PF18821">
    <property type="entry name" value="LPD7"/>
    <property type="match status" value="1"/>
</dbReference>
<accession>A0A0J6BQI1</accession>
<evidence type="ECO:0000313" key="6">
    <source>
        <dbReference type="Proteomes" id="UP000092950"/>
    </source>
</evidence>
<feature type="region of interest" description="Disordered" evidence="1">
    <location>
        <begin position="350"/>
        <end position="374"/>
    </location>
</feature>
<organism evidence="4 5">
    <name type="scientific">Bordetella pseudohinzii</name>
    <dbReference type="NCBI Taxonomy" id="1331258"/>
    <lineage>
        <taxon>Bacteria</taxon>
        <taxon>Pseudomonadati</taxon>
        <taxon>Pseudomonadota</taxon>
        <taxon>Betaproteobacteria</taxon>
        <taxon>Burkholderiales</taxon>
        <taxon>Alcaligenaceae</taxon>
        <taxon>Bordetella</taxon>
    </lineage>
</organism>
<feature type="compositionally biased region" description="Polar residues" evidence="1">
    <location>
        <begin position="231"/>
        <end position="240"/>
    </location>
</feature>
<dbReference type="AlphaFoldDB" id="A0A0J6BQI1"/>
<reference evidence="4 5" key="1">
    <citation type="submission" date="2015-09" db="EMBL/GenBank/DDBJ databases">
        <authorList>
            <person name="Jackson K.R."/>
            <person name="Lunt B.L."/>
            <person name="Fisher J.N.B."/>
            <person name="Gardner A.V."/>
            <person name="Bailey M.E."/>
            <person name="Deus L.M."/>
            <person name="Earl A.S."/>
            <person name="Gibby P.D."/>
            <person name="Hartmann K.A."/>
            <person name="Liu J.E."/>
            <person name="Manci A.M."/>
            <person name="Nielsen D.A."/>
            <person name="Solomon M.B."/>
            <person name="Breakwell D.P."/>
            <person name="Burnett S.H."/>
            <person name="Grose J.H."/>
        </authorList>
    </citation>
    <scope>NUCLEOTIDE SEQUENCE [LARGE SCALE GENOMIC DNA]</scope>
    <source>
        <strain evidence="4 5">2789STDY5608636</strain>
    </source>
</reference>
<evidence type="ECO:0000313" key="3">
    <source>
        <dbReference type="EMBL" id="ANY18512.1"/>
    </source>
</evidence>
<feature type="region of interest" description="Disordered" evidence="1">
    <location>
        <begin position="225"/>
        <end position="272"/>
    </location>
</feature>
<feature type="region of interest" description="Disordered" evidence="1">
    <location>
        <begin position="1"/>
        <end position="24"/>
    </location>
</feature>
<feature type="domain" description="Large polyvalent protein-associated" evidence="2">
    <location>
        <begin position="130"/>
        <end position="218"/>
    </location>
</feature>
<protein>
    <submittedName>
        <fullName evidence="4">Conjugal transfer relaxase TraI</fullName>
    </submittedName>
</protein>
<evidence type="ECO:0000313" key="5">
    <source>
        <dbReference type="Proteomes" id="UP000053096"/>
    </source>
</evidence>
<evidence type="ECO:0000256" key="1">
    <source>
        <dbReference type="SAM" id="MobiDB-lite"/>
    </source>
</evidence>
<feature type="compositionally biased region" description="Polar residues" evidence="1">
    <location>
        <begin position="1"/>
        <end position="11"/>
    </location>
</feature>
<name>A0A0J6BQI1_9BORD</name>
<keyword evidence="6" id="KW-1185">Reference proteome</keyword>
<dbReference type="EMBL" id="CP016441">
    <property type="protein sequence ID" value="ANY18512.1"/>
    <property type="molecule type" value="Genomic_DNA"/>
</dbReference>
<dbReference type="EMBL" id="CYTV01000017">
    <property type="protein sequence ID" value="CUJ13751.1"/>
    <property type="molecule type" value="Genomic_DNA"/>
</dbReference>
<evidence type="ECO:0000259" key="2">
    <source>
        <dbReference type="Pfam" id="PF18821"/>
    </source>
</evidence>
<keyword evidence="3" id="KW-0614">Plasmid</keyword>
<accession>A0A0M7HUJ9</accession>
<geneLocation type="plasmid" evidence="3 6">
    <name>unnamed1</name>
</geneLocation>
<dbReference type="Proteomes" id="UP000053096">
    <property type="component" value="Unassembled WGS sequence"/>
</dbReference>
<dbReference type="InterPro" id="IPR040677">
    <property type="entry name" value="LPD7"/>
</dbReference>
<evidence type="ECO:0000313" key="4">
    <source>
        <dbReference type="EMBL" id="CUJ13751.1"/>
    </source>
</evidence>